<feature type="compositionally biased region" description="Basic and acidic residues" evidence="6">
    <location>
        <begin position="30"/>
        <end position="42"/>
    </location>
</feature>
<evidence type="ECO:0000256" key="5">
    <source>
        <dbReference type="PROSITE-ProRule" id="PRU00176"/>
    </source>
</evidence>
<evidence type="ECO:0000313" key="9">
    <source>
        <dbReference type="Proteomes" id="UP000314294"/>
    </source>
</evidence>
<dbReference type="EMBL" id="SRLO01001434">
    <property type="protein sequence ID" value="TNN37839.1"/>
    <property type="molecule type" value="Genomic_DNA"/>
</dbReference>
<dbReference type="PANTHER" id="PTHR16105:SF2">
    <property type="entry name" value="RNA-BINDING PROTEIN 41"/>
    <property type="match status" value="1"/>
</dbReference>
<dbReference type="GO" id="GO:0030626">
    <property type="term" value="F:U12 snRNA binding"/>
    <property type="evidence" value="ECO:0007669"/>
    <property type="project" value="TreeGrafter"/>
</dbReference>
<dbReference type="SMART" id="SM00360">
    <property type="entry name" value="RRM"/>
    <property type="match status" value="1"/>
</dbReference>
<dbReference type="InterPro" id="IPR000504">
    <property type="entry name" value="RRM_dom"/>
</dbReference>
<dbReference type="GO" id="GO:0097157">
    <property type="term" value="F:pre-mRNA intronic binding"/>
    <property type="evidence" value="ECO:0007669"/>
    <property type="project" value="TreeGrafter"/>
</dbReference>
<keyword evidence="1 5" id="KW-0694">RNA-binding</keyword>
<proteinExistence type="predicted"/>
<evidence type="ECO:0000256" key="3">
    <source>
        <dbReference type="ARBA" id="ARBA00067964"/>
    </source>
</evidence>
<feature type="region of interest" description="Disordered" evidence="6">
    <location>
        <begin position="1"/>
        <end position="67"/>
    </location>
</feature>
<dbReference type="Proteomes" id="UP000314294">
    <property type="component" value="Unassembled WGS sequence"/>
</dbReference>
<evidence type="ECO:0000313" key="8">
    <source>
        <dbReference type="EMBL" id="TNN37839.1"/>
    </source>
</evidence>
<feature type="compositionally biased region" description="Basic and acidic residues" evidence="6">
    <location>
        <begin position="1"/>
        <end position="11"/>
    </location>
</feature>
<sequence length="162" mass="18333">MRRGGREREEGSVFGGGGSRSTFYGSGVGDELRSPAERERRGAQPYTGRHLAPGERAHEKTEKKEKKERVHVLCVKNLSAQASAAQLVALFSRFERENAPPVLYRLLTGRMKGQAFVTLPDADTAQRALRLVHGYRLRGKPLVVEFGRERREEEKQTEEERK</sequence>
<dbReference type="InterPro" id="IPR012677">
    <property type="entry name" value="Nucleotide-bd_a/b_plait_sf"/>
</dbReference>
<dbReference type="InterPro" id="IPR045164">
    <property type="entry name" value="RBM41/RNPC3"/>
</dbReference>
<keyword evidence="9" id="KW-1185">Reference proteome</keyword>
<organism evidence="8 9">
    <name type="scientific">Liparis tanakae</name>
    <name type="common">Tanaka's snailfish</name>
    <dbReference type="NCBI Taxonomy" id="230148"/>
    <lineage>
        <taxon>Eukaryota</taxon>
        <taxon>Metazoa</taxon>
        <taxon>Chordata</taxon>
        <taxon>Craniata</taxon>
        <taxon>Vertebrata</taxon>
        <taxon>Euteleostomi</taxon>
        <taxon>Actinopterygii</taxon>
        <taxon>Neopterygii</taxon>
        <taxon>Teleostei</taxon>
        <taxon>Neoteleostei</taxon>
        <taxon>Acanthomorphata</taxon>
        <taxon>Eupercaria</taxon>
        <taxon>Perciformes</taxon>
        <taxon>Cottioidei</taxon>
        <taxon>Cottales</taxon>
        <taxon>Liparidae</taxon>
        <taxon>Liparis</taxon>
    </lineage>
</organism>
<dbReference type="Pfam" id="PF00076">
    <property type="entry name" value="RRM_1"/>
    <property type="match status" value="1"/>
</dbReference>
<feature type="domain" description="RRM" evidence="7">
    <location>
        <begin position="71"/>
        <end position="149"/>
    </location>
</feature>
<evidence type="ECO:0000256" key="1">
    <source>
        <dbReference type="ARBA" id="ARBA00022884"/>
    </source>
</evidence>
<gene>
    <name evidence="8" type="primary">RBM41</name>
    <name evidence="8" type="ORF">EYF80_051992</name>
</gene>
<feature type="compositionally biased region" description="Basic and acidic residues" evidence="6">
    <location>
        <begin position="52"/>
        <end position="67"/>
    </location>
</feature>
<comment type="caution">
    <text evidence="8">The sequence shown here is derived from an EMBL/GenBank/DDBJ whole genome shotgun (WGS) entry which is preliminary data.</text>
</comment>
<accession>A0A4Z2F9G0</accession>
<dbReference type="SUPFAM" id="SSF54928">
    <property type="entry name" value="RNA-binding domain, RBD"/>
    <property type="match status" value="1"/>
</dbReference>
<evidence type="ECO:0000259" key="7">
    <source>
        <dbReference type="PROSITE" id="PS50102"/>
    </source>
</evidence>
<name>A0A4Z2F9G0_9TELE</name>
<reference evidence="8 9" key="1">
    <citation type="submission" date="2019-03" db="EMBL/GenBank/DDBJ databases">
        <title>First draft genome of Liparis tanakae, snailfish: a comprehensive survey of snailfish specific genes.</title>
        <authorList>
            <person name="Kim W."/>
            <person name="Song I."/>
            <person name="Jeong J.-H."/>
            <person name="Kim D."/>
            <person name="Kim S."/>
            <person name="Ryu S."/>
            <person name="Song J.Y."/>
            <person name="Lee S.K."/>
        </authorList>
    </citation>
    <scope>NUCLEOTIDE SEQUENCE [LARGE SCALE GENOMIC DNA]</scope>
    <source>
        <tissue evidence="8">Muscle</tissue>
    </source>
</reference>
<evidence type="ECO:0000256" key="6">
    <source>
        <dbReference type="SAM" id="MobiDB-lite"/>
    </source>
</evidence>
<evidence type="ECO:0000256" key="2">
    <source>
        <dbReference type="ARBA" id="ARBA00056959"/>
    </source>
</evidence>
<dbReference type="GO" id="GO:0005689">
    <property type="term" value="C:U12-type spliceosomal complex"/>
    <property type="evidence" value="ECO:0007669"/>
    <property type="project" value="TreeGrafter"/>
</dbReference>
<evidence type="ECO:0000256" key="4">
    <source>
        <dbReference type="ARBA" id="ARBA00075590"/>
    </source>
</evidence>
<dbReference type="AlphaFoldDB" id="A0A4Z2F9G0"/>
<dbReference type="FunFam" id="3.30.70.330:FF:000252">
    <property type="entry name" value="RNA binding motif protein 41"/>
    <property type="match status" value="1"/>
</dbReference>
<dbReference type="PROSITE" id="PS50102">
    <property type="entry name" value="RRM"/>
    <property type="match status" value="1"/>
</dbReference>
<dbReference type="InterPro" id="IPR035979">
    <property type="entry name" value="RBD_domain_sf"/>
</dbReference>
<dbReference type="PANTHER" id="PTHR16105">
    <property type="entry name" value="RNA-BINDING REGION-CONTAINING PROTEIN 3"/>
    <property type="match status" value="1"/>
</dbReference>
<comment type="function">
    <text evidence="2">May bind RNA.</text>
</comment>
<dbReference type="Gene3D" id="3.30.70.330">
    <property type="match status" value="1"/>
</dbReference>
<protein>
    <recommendedName>
        <fullName evidence="3">RNA-binding protein 41</fullName>
    </recommendedName>
    <alternativeName>
        <fullName evidence="4">RNA-binding motif protein 41</fullName>
    </alternativeName>
</protein>
<dbReference type="GO" id="GO:0000398">
    <property type="term" value="P:mRNA splicing, via spliceosome"/>
    <property type="evidence" value="ECO:0007669"/>
    <property type="project" value="TreeGrafter"/>
</dbReference>
<dbReference type="OrthoDB" id="277802at2759"/>